<protein>
    <submittedName>
        <fullName evidence="1">Uncharacterized protein</fullName>
    </submittedName>
</protein>
<reference evidence="1 2" key="1">
    <citation type="journal article" date="2020" name="Cell">
        <title>Large-Scale Comparative Analyses of Tick Genomes Elucidate Their Genetic Diversity and Vector Capacities.</title>
        <authorList>
            <consortium name="Tick Genome and Microbiome Consortium (TIGMIC)"/>
            <person name="Jia N."/>
            <person name="Wang J."/>
            <person name="Shi W."/>
            <person name="Du L."/>
            <person name="Sun Y."/>
            <person name="Zhan W."/>
            <person name="Jiang J.F."/>
            <person name="Wang Q."/>
            <person name="Zhang B."/>
            <person name="Ji P."/>
            <person name="Bell-Sakyi L."/>
            <person name="Cui X.M."/>
            <person name="Yuan T.T."/>
            <person name="Jiang B.G."/>
            <person name="Yang W.F."/>
            <person name="Lam T.T."/>
            <person name="Chang Q.C."/>
            <person name="Ding S.J."/>
            <person name="Wang X.J."/>
            <person name="Zhu J.G."/>
            <person name="Ruan X.D."/>
            <person name="Zhao L."/>
            <person name="Wei J.T."/>
            <person name="Ye R.Z."/>
            <person name="Que T.C."/>
            <person name="Du C.H."/>
            <person name="Zhou Y.H."/>
            <person name="Cheng J.X."/>
            <person name="Dai P.F."/>
            <person name="Guo W.B."/>
            <person name="Han X.H."/>
            <person name="Huang E.J."/>
            <person name="Li L.F."/>
            <person name="Wei W."/>
            <person name="Gao Y.C."/>
            <person name="Liu J.Z."/>
            <person name="Shao H.Z."/>
            <person name="Wang X."/>
            <person name="Wang C.C."/>
            <person name="Yang T.C."/>
            <person name="Huo Q.B."/>
            <person name="Li W."/>
            <person name="Chen H.Y."/>
            <person name="Chen S.E."/>
            <person name="Zhou L.G."/>
            <person name="Ni X.B."/>
            <person name="Tian J.H."/>
            <person name="Sheng Y."/>
            <person name="Liu T."/>
            <person name="Pan Y.S."/>
            <person name="Xia L.Y."/>
            <person name="Li J."/>
            <person name="Zhao F."/>
            <person name="Cao W.C."/>
        </authorList>
    </citation>
    <scope>NUCLEOTIDE SEQUENCE [LARGE SCALE GENOMIC DNA]</scope>
    <source>
        <strain evidence="1">Iper-2018</strain>
    </source>
</reference>
<name>A0AC60PTA0_IXOPE</name>
<organism evidence="1 2">
    <name type="scientific">Ixodes persulcatus</name>
    <name type="common">Taiga tick</name>
    <dbReference type="NCBI Taxonomy" id="34615"/>
    <lineage>
        <taxon>Eukaryota</taxon>
        <taxon>Metazoa</taxon>
        <taxon>Ecdysozoa</taxon>
        <taxon>Arthropoda</taxon>
        <taxon>Chelicerata</taxon>
        <taxon>Arachnida</taxon>
        <taxon>Acari</taxon>
        <taxon>Parasitiformes</taxon>
        <taxon>Ixodida</taxon>
        <taxon>Ixodoidea</taxon>
        <taxon>Ixodidae</taxon>
        <taxon>Ixodinae</taxon>
        <taxon>Ixodes</taxon>
    </lineage>
</organism>
<proteinExistence type="predicted"/>
<sequence>MMAGSAARRDVMASFIMADTNPKKMAAPSSPPSVVGLLSRPFSRHCQHRFLQRLERLRRENSRPLAPSFLGDTLLLSVSDTGAPMEPFHFYQTSKRRNI</sequence>
<evidence type="ECO:0000313" key="1">
    <source>
        <dbReference type="EMBL" id="KAG0424231.1"/>
    </source>
</evidence>
<dbReference type="Proteomes" id="UP000805193">
    <property type="component" value="Unassembled WGS sequence"/>
</dbReference>
<evidence type="ECO:0000313" key="2">
    <source>
        <dbReference type="Proteomes" id="UP000805193"/>
    </source>
</evidence>
<keyword evidence="2" id="KW-1185">Reference proteome</keyword>
<gene>
    <name evidence="1" type="ORF">HPB47_000026</name>
</gene>
<comment type="caution">
    <text evidence="1">The sequence shown here is derived from an EMBL/GenBank/DDBJ whole genome shotgun (WGS) entry which is preliminary data.</text>
</comment>
<dbReference type="EMBL" id="JABSTQ010010001">
    <property type="protein sequence ID" value="KAG0424231.1"/>
    <property type="molecule type" value="Genomic_DNA"/>
</dbReference>
<accession>A0AC60PTA0</accession>